<evidence type="ECO:0000313" key="3">
    <source>
        <dbReference type="EMBL" id="MBK1818185.1"/>
    </source>
</evidence>
<dbReference type="AlphaFoldDB" id="A0A934RAJ8"/>
<dbReference type="Pfam" id="PF13098">
    <property type="entry name" value="Thioredoxin_2"/>
    <property type="match status" value="1"/>
</dbReference>
<dbReference type="Gene3D" id="3.40.30.10">
    <property type="entry name" value="Glutaredoxin"/>
    <property type="match status" value="1"/>
</dbReference>
<dbReference type="PROSITE" id="PS51257">
    <property type="entry name" value="PROKAR_LIPOPROTEIN"/>
    <property type="match status" value="1"/>
</dbReference>
<organism evidence="3 4">
    <name type="scientific">Luteolibacter yonseiensis</name>
    <dbReference type="NCBI Taxonomy" id="1144680"/>
    <lineage>
        <taxon>Bacteria</taxon>
        <taxon>Pseudomonadati</taxon>
        <taxon>Verrucomicrobiota</taxon>
        <taxon>Verrucomicrobiia</taxon>
        <taxon>Verrucomicrobiales</taxon>
        <taxon>Verrucomicrobiaceae</taxon>
        <taxon>Luteolibacter</taxon>
    </lineage>
</organism>
<reference evidence="3" key="1">
    <citation type="submission" date="2021-01" db="EMBL/GenBank/DDBJ databases">
        <title>Modified the classification status of verrucomicrobia.</title>
        <authorList>
            <person name="Feng X."/>
        </authorList>
    </citation>
    <scope>NUCLEOTIDE SEQUENCE</scope>
    <source>
        <strain evidence="3">JCM 18052</strain>
    </source>
</reference>
<dbReference type="Proteomes" id="UP000600139">
    <property type="component" value="Unassembled WGS sequence"/>
</dbReference>
<evidence type="ECO:0000259" key="2">
    <source>
        <dbReference type="Pfam" id="PF13098"/>
    </source>
</evidence>
<dbReference type="EMBL" id="JAENIK010000013">
    <property type="protein sequence ID" value="MBK1818185.1"/>
    <property type="molecule type" value="Genomic_DNA"/>
</dbReference>
<dbReference type="SUPFAM" id="SSF52833">
    <property type="entry name" value="Thioredoxin-like"/>
    <property type="match status" value="1"/>
</dbReference>
<name>A0A934RAJ8_9BACT</name>
<dbReference type="Gene3D" id="2.30.30.700">
    <property type="entry name" value="SLA1 homology domain 1"/>
    <property type="match status" value="1"/>
</dbReference>
<evidence type="ECO:0000256" key="1">
    <source>
        <dbReference type="SAM" id="MobiDB-lite"/>
    </source>
</evidence>
<keyword evidence="4" id="KW-1185">Reference proteome</keyword>
<evidence type="ECO:0000313" key="4">
    <source>
        <dbReference type="Proteomes" id="UP000600139"/>
    </source>
</evidence>
<dbReference type="RefSeq" id="WP_200353134.1">
    <property type="nucleotide sequence ID" value="NZ_BAABHZ010000002.1"/>
</dbReference>
<sequence length="316" mass="35279">MKLLPLWTLIPAIALVSCGGAGKIEQREKQENPINPATKRPLIRSGSSDSGTPVAPGGNIAAGGAKPDLSIFPSADEIAYTNPDDPEAGVPELGDLLLAPKRGPWEESETIAKQRAMREGKPLLIWFTDSQTSPMCKALSQELFSTNDFGNWATENIVRLKVDSFVSKEDVQDMKSEEADDYRARVKEYNIRLKKRYKIMGYPSLVMVSPNGEVVGRYRGYKRGDSTFLFGQFKHSAEVSVQSIKGWHGSLEKKGYREWQDRKGRKIFAKLTSYSSGSGVLNFIEPDGTRSRTTESKLSDEDRAWINEQKKLRNLE</sequence>
<proteinExistence type="predicted"/>
<accession>A0A934RAJ8</accession>
<protein>
    <submittedName>
        <fullName evidence="3">Thioredoxin family protein</fullName>
    </submittedName>
</protein>
<feature type="region of interest" description="Disordered" evidence="1">
    <location>
        <begin position="25"/>
        <end position="66"/>
    </location>
</feature>
<gene>
    <name evidence="3" type="ORF">JIN84_21355</name>
</gene>
<feature type="domain" description="Thioredoxin-like fold" evidence="2">
    <location>
        <begin position="117"/>
        <end position="223"/>
    </location>
</feature>
<dbReference type="InterPro" id="IPR036249">
    <property type="entry name" value="Thioredoxin-like_sf"/>
</dbReference>
<dbReference type="InterPro" id="IPR012336">
    <property type="entry name" value="Thioredoxin-like_fold"/>
</dbReference>
<comment type="caution">
    <text evidence="3">The sequence shown here is derived from an EMBL/GenBank/DDBJ whole genome shotgun (WGS) entry which is preliminary data.</text>
</comment>